<evidence type="ECO:0000313" key="3">
    <source>
        <dbReference type="Proteomes" id="UP000054721"/>
    </source>
</evidence>
<dbReference type="AlphaFoldDB" id="A0A0V1LB35"/>
<proteinExistence type="predicted"/>
<dbReference type="Proteomes" id="UP000054721">
    <property type="component" value="Unassembled WGS sequence"/>
</dbReference>
<evidence type="ECO:0000313" key="2">
    <source>
        <dbReference type="EMBL" id="KRZ56524.1"/>
    </source>
</evidence>
<organism evidence="2 3">
    <name type="scientific">Trichinella nativa</name>
    <dbReference type="NCBI Taxonomy" id="6335"/>
    <lineage>
        <taxon>Eukaryota</taxon>
        <taxon>Metazoa</taxon>
        <taxon>Ecdysozoa</taxon>
        <taxon>Nematoda</taxon>
        <taxon>Enoplea</taxon>
        <taxon>Dorylaimia</taxon>
        <taxon>Trichinellida</taxon>
        <taxon>Trichinellidae</taxon>
        <taxon>Trichinella</taxon>
    </lineage>
</organism>
<comment type="caution">
    <text evidence="2">The sequence shown here is derived from an EMBL/GenBank/DDBJ whole genome shotgun (WGS) entry which is preliminary data.</text>
</comment>
<reference evidence="2 3" key="1">
    <citation type="submission" date="2015-05" db="EMBL/GenBank/DDBJ databases">
        <title>Evolution of Trichinella species and genotypes.</title>
        <authorList>
            <person name="Korhonen P.K."/>
            <person name="Edoardo P."/>
            <person name="Giuseppe L.R."/>
            <person name="Gasser R.B."/>
        </authorList>
    </citation>
    <scope>NUCLEOTIDE SEQUENCE [LARGE SCALE GENOMIC DNA]</scope>
    <source>
        <strain evidence="2">ISS10</strain>
    </source>
</reference>
<keyword evidence="3" id="KW-1185">Reference proteome</keyword>
<feature type="compositionally biased region" description="Basic and acidic residues" evidence="1">
    <location>
        <begin position="176"/>
        <end position="187"/>
    </location>
</feature>
<dbReference type="EMBL" id="JYDW01000092">
    <property type="protein sequence ID" value="KRZ56524.1"/>
    <property type="molecule type" value="Genomic_DNA"/>
</dbReference>
<accession>A0A0V1LB35</accession>
<gene>
    <name evidence="2" type="ORF">T02_1232</name>
</gene>
<name>A0A0V1LB35_9BILA</name>
<protein>
    <submittedName>
        <fullName evidence="2">Uncharacterized protein</fullName>
    </submittedName>
</protein>
<sequence>MRVIQLIPVYKISTNFTHLFALIRSSANKFCIPEDEYYLRKRAGHHFTSLLKPGQFTQLSTRKDLVLKENSLLSTSLMFMSTLADSSFERWEQNYAEKLTLLLLRHSAQAQKSECITDEISEYRCRVMYGTLYHAAAGSQHSEKDQAKPAPKTCSLRRISHPTPHAGSEVGNPATMEDRDSALKKWATENPCRPGPGWPAEPPTARQPNHEDSGRTPRSTEVGKSPRGQLALTATMDDAFAGPRPSPIGGNAAWMSRIRVHRQHSVRRRQSARSEHGDAKPADGELYRIEVTEKQLMGKENPDTPVSMCHPAVPPGRHEWTETLICHRH</sequence>
<feature type="compositionally biased region" description="Pro residues" evidence="1">
    <location>
        <begin position="193"/>
        <end position="202"/>
    </location>
</feature>
<feature type="region of interest" description="Disordered" evidence="1">
    <location>
        <begin position="138"/>
        <end position="228"/>
    </location>
</feature>
<evidence type="ECO:0000256" key="1">
    <source>
        <dbReference type="SAM" id="MobiDB-lite"/>
    </source>
</evidence>